<gene>
    <name evidence="1" type="ORF">METZ01_LOCUS60657</name>
</gene>
<accession>A0A381T2A9</accession>
<dbReference type="AlphaFoldDB" id="A0A381T2A9"/>
<protein>
    <recommendedName>
        <fullName evidence="2">BPL/LPL catalytic domain-containing protein</fullName>
    </recommendedName>
</protein>
<sequence length="58" mass="6776">MIFTNLIQTNLRTRRFGKEIEYYQRLGSTNLEAWNLIENNEASHGMIVITDNQFQGKG</sequence>
<reference evidence="1" key="1">
    <citation type="submission" date="2018-05" db="EMBL/GenBank/DDBJ databases">
        <authorList>
            <person name="Lanie J.A."/>
            <person name="Ng W.-L."/>
            <person name="Kazmierczak K.M."/>
            <person name="Andrzejewski T.M."/>
            <person name="Davidsen T.M."/>
            <person name="Wayne K.J."/>
            <person name="Tettelin H."/>
            <person name="Glass J.I."/>
            <person name="Rusch D."/>
            <person name="Podicherti R."/>
            <person name="Tsui H.-C.T."/>
            <person name="Winkler M.E."/>
        </authorList>
    </citation>
    <scope>NUCLEOTIDE SEQUENCE</scope>
</reference>
<feature type="non-terminal residue" evidence="1">
    <location>
        <position position="58"/>
    </location>
</feature>
<proteinExistence type="predicted"/>
<dbReference type="EMBL" id="UINC01003611">
    <property type="protein sequence ID" value="SVA07803.1"/>
    <property type="molecule type" value="Genomic_DNA"/>
</dbReference>
<evidence type="ECO:0008006" key="2">
    <source>
        <dbReference type="Google" id="ProtNLM"/>
    </source>
</evidence>
<dbReference type="InterPro" id="IPR045864">
    <property type="entry name" value="aa-tRNA-synth_II/BPL/LPL"/>
</dbReference>
<organism evidence="1">
    <name type="scientific">marine metagenome</name>
    <dbReference type="NCBI Taxonomy" id="408172"/>
    <lineage>
        <taxon>unclassified sequences</taxon>
        <taxon>metagenomes</taxon>
        <taxon>ecological metagenomes</taxon>
    </lineage>
</organism>
<dbReference type="SUPFAM" id="SSF55681">
    <property type="entry name" value="Class II aaRS and biotin synthetases"/>
    <property type="match status" value="1"/>
</dbReference>
<evidence type="ECO:0000313" key="1">
    <source>
        <dbReference type="EMBL" id="SVA07803.1"/>
    </source>
</evidence>
<dbReference type="Gene3D" id="3.30.930.10">
    <property type="entry name" value="Bira Bifunctional Protein, Domain 2"/>
    <property type="match status" value="1"/>
</dbReference>
<name>A0A381T2A9_9ZZZZ</name>